<sequence length="178" mass="20033">MPELPAPETMGISLDERFGLLYRELQRIAHRELGASRRTSLHTTVLVHEAYLRMEAGAVRDMGRLPFLALAGRVMRCVLVDHVRERQALKRGGDQVRVTLETEPGVADGGMPRIDVLAIERGMQALAGLEPRLVTVVECRFHAGMEFAEIAEYLGVSERTAQRDWRRARAFLLDMLQA</sequence>
<name>A0A0R0EDX2_9GAMM</name>
<dbReference type="SUPFAM" id="SSF88659">
    <property type="entry name" value="Sigma3 and sigma4 domains of RNA polymerase sigma factors"/>
    <property type="match status" value="1"/>
</dbReference>
<keyword evidence="3" id="KW-1185">Reference proteome</keyword>
<dbReference type="NCBIfam" id="TIGR02999">
    <property type="entry name" value="Sig-70_X6"/>
    <property type="match status" value="1"/>
</dbReference>
<dbReference type="Proteomes" id="UP000050940">
    <property type="component" value="Unassembled WGS sequence"/>
</dbReference>
<dbReference type="PATRIC" id="fig|659018.3.peg.2199"/>
<dbReference type="InterPro" id="IPR013324">
    <property type="entry name" value="RNA_pol_sigma_r3/r4-like"/>
</dbReference>
<dbReference type="STRING" id="659018.ABB34_00990"/>
<organism evidence="2 3">
    <name type="scientific">Stenotrophomonas daejeonensis</name>
    <dbReference type="NCBI Taxonomy" id="659018"/>
    <lineage>
        <taxon>Bacteria</taxon>
        <taxon>Pseudomonadati</taxon>
        <taxon>Pseudomonadota</taxon>
        <taxon>Gammaproteobacteria</taxon>
        <taxon>Lysobacterales</taxon>
        <taxon>Lysobacteraceae</taxon>
        <taxon>Stenotrophomonas</taxon>
    </lineage>
</organism>
<dbReference type="AlphaFoldDB" id="A0A0R0EDX2"/>
<dbReference type="RefSeq" id="WP_083490007.1">
    <property type="nucleotide sequence ID" value="NZ_LDJP01000006.1"/>
</dbReference>
<dbReference type="Gene3D" id="1.10.10.10">
    <property type="entry name" value="Winged helix-like DNA-binding domain superfamily/Winged helix DNA-binding domain"/>
    <property type="match status" value="1"/>
</dbReference>
<dbReference type="Pfam" id="PF07638">
    <property type="entry name" value="Sigma70_ECF"/>
    <property type="match status" value="1"/>
</dbReference>
<dbReference type="OrthoDB" id="128473at2"/>
<dbReference type="InterPro" id="IPR053812">
    <property type="entry name" value="HTH_Sigma70_ECF-like"/>
</dbReference>
<comment type="caution">
    <text evidence="2">The sequence shown here is derived from an EMBL/GenBank/DDBJ whole genome shotgun (WGS) entry which is preliminary data.</text>
</comment>
<proteinExistence type="predicted"/>
<gene>
    <name evidence="2" type="ORF">ABB34_00990</name>
</gene>
<dbReference type="InterPro" id="IPR011517">
    <property type="entry name" value="RNA_pol_sigma70_ECF-like"/>
</dbReference>
<dbReference type="EMBL" id="LDJP01000006">
    <property type="protein sequence ID" value="KRG88270.1"/>
    <property type="molecule type" value="Genomic_DNA"/>
</dbReference>
<evidence type="ECO:0000313" key="2">
    <source>
        <dbReference type="EMBL" id="KRG88270.1"/>
    </source>
</evidence>
<dbReference type="InterPro" id="IPR036388">
    <property type="entry name" value="WH-like_DNA-bd_sf"/>
</dbReference>
<reference evidence="2 3" key="1">
    <citation type="submission" date="2015-05" db="EMBL/GenBank/DDBJ databases">
        <title>Genome sequencing and analysis of members of genus Stenotrophomonas.</title>
        <authorList>
            <person name="Patil P.P."/>
            <person name="Midha S."/>
            <person name="Patil P.B."/>
        </authorList>
    </citation>
    <scope>NUCLEOTIDE SEQUENCE [LARGE SCALE GENOMIC DNA]</scope>
    <source>
        <strain evidence="2 3">JCM 16244</strain>
    </source>
</reference>
<feature type="domain" description="RNA polymerase sigma-70 ECF-like HTH" evidence="1">
    <location>
        <begin position="18"/>
        <end position="174"/>
    </location>
</feature>
<accession>A0A0R0EDX2</accession>
<protein>
    <recommendedName>
        <fullName evidence="1">RNA polymerase sigma-70 ECF-like HTH domain-containing protein</fullName>
    </recommendedName>
</protein>
<evidence type="ECO:0000313" key="3">
    <source>
        <dbReference type="Proteomes" id="UP000050940"/>
    </source>
</evidence>
<evidence type="ECO:0000259" key="1">
    <source>
        <dbReference type="Pfam" id="PF07638"/>
    </source>
</evidence>